<dbReference type="EMBL" id="CAADFT010000023">
    <property type="protein sequence ID" value="VFK43111.1"/>
    <property type="molecule type" value="Genomic_DNA"/>
</dbReference>
<name>A0A450YNI3_9GAMM</name>
<evidence type="ECO:0000313" key="1">
    <source>
        <dbReference type="EMBL" id="VFK43111.1"/>
    </source>
</evidence>
<gene>
    <name evidence="1" type="ORF">BECKTC1821E_GA0114239_102310</name>
</gene>
<dbReference type="AlphaFoldDB" id="A0A450YNI3"/>
<accession>A0A450YNI3</accession>
<reference evidence="1" key="1">
    <citation type="submission" date="2019-02" db="EMBL/GenBank/DDBJ databases">
        <authorList>
            <person name="Gruber-Vodicka R. H."/>
            <person name="Seah K. B. B."/>
        </authorList>
    </citation>
    <scope>NUCLEOTIDE SEQUENCE</scope>
    <source>
        <strain evidence="1">BECK_BZ125</strain>
    </source>
</reference>
<sequence length="79" mass="9183">MAIRKRLTELDPARVQWKTDLVVSYVRMAGMETDKERQAGWFRQALEILRPLAAENRLSADRMGWIGLIERELDGVQPE</sequence>
<organism evidence="1">
    <name type="scientific">Candidatus Kentrum sp. TC</name>
    <dbReference type="NCBI Taxonomy" id="2126339"/>
    <lineage>
        <taxon>Bacteria</taxon>
        <taxon>Pseudomonadati</taxon>
        <taxon>Pseudomonadota</taxon>
        <taxon>Gammaproteobacteria</taxon>
        <taxon>Candidatus Kentrum</taxon>
    </lineage>
</organism>
<proteinExistence type="predicted"/>
<protein>
    <submittedName>
        <fullName evidence="1">Uncharacterized protein</fullName>
    </submittedName>
</protein>